<dbReference type="Proteomes" id="UP000295560">
    <property type="component" value="Unassembled WGS sequence"/>
</dbReference>
<keyword evidence="3" id="KW-1185">Reference proteome</keyword>
<dbReference type="SUPFAM" id="SSF63380">
    <property type="entry name" value="Riboflavin synthase domain-like"/>
    <property type="match status" value="1"/>
</dbReference>
<feature type="domain" description="FAD-binding FR-type" evidence="1">
    <location>
        <begin position="1"/>
        <end position="107"/>
    </location>
</feature>
<dbReference type="InterPro" id="IPR039261">
    <property type="entry name" value="FNR_nucleotide-bd"/>
</dbReference>
<evidence type="ECO:0000313" key="3">
    <source>
        <dbReference type="Proteomes" id="UP000295560"/>
    </source>
</evidence>
<dbReference type="InterPro" id="IPR017938">
    <property type="entry name" value="Riboflavin_synthase-like_b-brl"/>
</dbReference>
<name>A0A4R1I0A1_PSEEN</name>
<protein>
    <submittedName>
        <fullName evidence="2">NADPH-dependent ferric siderophore reductase</fullName>
    </submittedName>
</protein>
<dbReference type="Gene3D" id="3.40.50.80">
    <property type="entry name" value="Nucleotide-binding domain of ferredoxin-NADP reductase (FNR) module"/>
    <property type="match status" value="1"/>
</dbReference>
<proteinExistence type="predicted"/>
<accession>A0A4R1I0A1</accession>
<dbReference type="GO" id="GO:0016491">
    <property type="term" value="F:oxidoreductase activity"/>
    <property type="evidence" value="ECO:0007669"/>
    <property type="project" value="InterPro"/>
</dbReference>
<gene>
    <name evidence="2" type="ORF">EV378_2470</name>
</gene>
<organism evidence="2 3">
    <name type="scientific">Pseudonocardia endophytica</name>
    <dbReference type="NCBI Taxonomy" id="401976"/>
    <lineage>
        <taxon>Bacteria</taxon>
        <taxon>Bacillati</taxon>
        <taxon>Actinomycetota</taxon>
        <taxon>Actinomycetes</taxon>
        <taxon>Pseudonocardiales</taxon>
        <taxon>Pseudonocardiaceae</taxon>
        <taxon>Pseudonocardia</taxon>
    </lineage>
</organism>
<dbReference type="EMBL" id="SMFZ01000001">
    <property type="protein sequence ID" value="TCK26630.1"/>
    <property type="molecule type" value="Genomic_DNA"/>
</dbReference>
<dbReference type="PANTHER" id="PTHR30157">
    <property type="entry name" value="FERRIC REDUCTASE, NADPH-DEPENDENT"/>
    <property type="match status" value="1"/>
</dbReference>
<dbReference type="InterPro" id="IPR039374">
    <property type="entry name" value="SIP_fam"/>
</dbReference>
<evidence type="ECO:0000313" key="2">
    <source>
        <dbReference type="EMBL" id="TCK26630.1"/>
    </source>
</evidence>
<comment type="caution">
    <text evidence="2">The sequence shown here is derived from an EMBL/GenBank/DDBJ whole genome shotgun (WGS) entry which is preliminary data.</text>
</comment>
<evidence type="ECO:0000259" key="1">
    <source>
        <dbReference type="PROSITE" id="PS51384"/>
    </source>
</evidence>
<dbReference type="Gene3D" id="2.40.30.10">
    <property type="entry name" value="Translation factors"/>
    <property type="match status" value="1"/>
</dbReference>
<dbReference type="InterPro" id="IPR013113">
    <property type="entry name" value="SIP_FAD-bd"/>
</dbReference>
<dbReference type="Pfam" id="PF08021">
    <property type="entry name" value="FAD_binding_9"/>
    <property type="match status" value="1"/>
</dbReference>
<dbReference type="PROSITE" id="PS51384">
    <property type="entry name" value="FAD_FR"/>
    <property type="match status" value="1"/>
</dbReference>
<dbReference type="RefSeq" id="WP_132424148.1">
    <property type="nucleotide sequence ID" value="NZ_SMFZ01000001.1"/>
</dbReference>
<dbReference type="PANTHER" id="PTHR30157:SF0">
    <property type="entry name" value="NADPH-DEPENDENT FERRIC-CHELATE REDUCTASE"/>
    <property type="match status" value="1"/>
</dbReference>
<dbReference type="AlphaFoldDB" id="A0A4R1I0A1"/>
<dbReference type="InterPro" id="IPR017927">
    <property type="entry name" value="FAD-bd_FR_type"/>
</dbReference>
<dbReference type="OrthoDB" id="9814826at2"/>
<reference evidence="2 3" key="1">
    <citation type="submission" date="2019-03" db="EMBL/GenBank/DDBJ databases">
        <title>Sequencing the genomes of 1000 actinobacteria strains.</title>
        <authorList>
            <person name="Klenk H.-P."/>
        </authorList>
    </citation>
    <scope>NUCLEOTIDE SEQUENCE [LARGE SCALE GENOMIC DNA]</scope>
    <source>
        <strain evidence="2 3">DSM 44969</strain>
    </source>
</reference>
<dbReference type="CDD" id="cd06193">
    <property type="entry name" value="siderophore_interacting"/>
    <property type="match status" value="1"/>
</dbReference>
<dbReference type="Pfam" id="PF04954">
    <property type="entry name" value="SIP"/>
    <property type="match status" value="1"/>
</dbReference>
<sequence length="269" mass="29165">MDGTTLRVTGVRALSEPFVRIEAEVTSGALDLPGTPDEAIVLHFPLPDGTRDEMGRWYTVRRISPDGRSIVFDVVAHAGGVGAEWARRARVGDEVGVSRSACWFKRPEGVAWQILVGDAAGVPAIARIVDESPAELRTDVAVEVHAGDGPPPLPDAAHVRTVVADEGTSRLEEIVRGLEIPDGPGYLFVVGEAAATRAARRYLRHELGMDTKHYRVVGYWNLDAEKLRARYEANQDRFATAWAAAEAAGGDDEEVQDRYETTLAEAGLL</sequence>
<dbReference type="InterPro" id="IPR007037">
    <property type="entry name" value="SIP_rossman_dom"/>
</dbReference>